<feature type="chain" id="PRO_5028391266" evidence="1">
    <location>
        <begin position="23"/>
        <end position="90"/>
    </location>
</feature>
<sequence length="90" mass="9750">MKTVFLKKMMPLAVFALGIAGAFVTTSMQSASKEYAPQIGYLLDANNECSDVEVTCSDIPKQVCQQHVTSGPQAFAKDEDGNCNVVTYRP</sequence>
<dbReference type="RefSeq" id="WP_031457633.1">
    <property type="nucleotide sequence ID" value="NZ_CAIJDO010000054.1"/>
</dbReference>
<name>A0A6V6YN82_9FLAO</name>
<keyword evidence="3" id="KW-1185">Reference proteome</keyword>
<dbReference type="InterPro" id="IPR045391">
    <property type="entry name" value="DUF6520"/>
</dbReference>
<dbReference type="AlphaFoldDB" id="A0A6V6YN82"/>
<dbReference type="Proteomes" id="UP000556700">
    <property type="component" value="Unassembled WGS sequence"/>
</dbReference>
<comment type="caution">
    <text evidence="2">The sequence shown here is derived from an EMBL/GenBank/DDBJ whole genome shotgun (WGS) entry which is preliminary data.</text>
</comment>
<dbReference type="EMBL" id="CAIJDO010000054">
    <property type="protein sequence ID" value="CAD0000819.1"/>
    <property type="molecule type" value="Genomic_DNA"/>
</dbReference>
<organism evidence="2 3">
    <name type="scientific">Flavobacterium chungangense</name>
    <dbReference type="NCBI Taxonomy" id="554283"/>
    <lineage>
        <taxon>Bacteria</taxon>
        <taxon>Pseudomonadati</taxon>
        <taxon>Bacteroidota</taxon>
        <taxon>Flavobacteriia</taxon>
        <taxon>Flavobacteriales</taxon>
        <taxon>Flavobacteriaceae</taxon>
        <taxon>Flavobacterium</taxon>
    </lineage>
</organism>
<evidence type="ECO:0000313" key="2">
    <source>
        <dbReference type="EMBL" id="CAD0000819.1"/>
    </source>
</evidence>
<evidence type="ECO:0000313" key="3">
    <source>
        <dbReference type="Proteomes" id="UP000556700"/>
    </source>
</evidence>
<keyword evidence="1" id="KW-0732">Signal</keyword>
<gene>
    <name evidence="2" type="ORF">FLACHUCJ7_00225</name>
</gene>
<dbReference type="Pfam" id="PF20130">
    <property type="entry name" value="DUF6520"/>
    <property type="match status" value="1"/>
</dbReference>
<accession>A0A6V6YN82</accession>
<evidence type="ECO:0000256" key="1">
    <source>
        <dbReference type="SAM" id="SignalP"/>
    </source>
</evidence>
<feature type="signal peptide" evidence="1">
    <location>
        <begin position="1"/>
        <end position="22"/>
    </location>
</feature>
<reference evidence="2 3" key="1">
    <citation type="submission" date="2020-06" db="EMBL/GenBank/DDBJ databases">
        <authorList>
            <person name="Criscuolo A."/>
        </authorList>
    </citation>
    <scope>NUCLEOTIDE SEQUENCE [LARGE SCALE GENOMIC DNA]</scope>
    <source>
        <strain evidence="3">CIP 110025</strain>
    </source>
</reference>
<protein>
    <submittedName>
        <fullName evidence="2">Uncharacterized protein</fullName>
    </submittedName>
</protein>
<proteinExistence type="predicted"/>